<dbReference type="AlphaFoldDB" id="A0A1G6WSB3"/>
<dbReference type="EMBL" id="FNAP01000001">
    <property type="protein sequence ID" value="SDD68768.1"/>
    <property type="molecule type" value="Genomic_DNA"/>
</dbReference>
<dbReference type="InterPro" id="IPR043519">
    <property type="entry name" value="NT_sf"/>
</dbReference>
<evidence type="ECO:0000313" key="2">
    <source>
        <dbReference type="EMBL" id="SDD68768.1"/>
    </source>
</evidence>
<dbReference type="RefSeq" id="WP_092780899.1">
    <property type="nucleotide sequence ID" value="NZ_FNAP01000001.1"/>
</dbReference>
<accession>A0A1G6WSB3</accession>
<organism evidence="2 3">
    <name type="scientific">Rhodospira trueperi</name>
    <dbReference type="NCBI Taxonomy" id="69960"/>
    <lineage>
        <taxon>Bacteria</taxon>
        <taxon>Pseudomonadati</taxon>
        <taxon>Pseudomonadota</taxon>
        <taxon>Alphaproteobacteria</taxon>
        <taxon>Rhodospirillales</taxon>
        <taxon>Rhodospirillaceae</taxon>
        <taxon>Rhodospira</taxon>
    </lineage>
</organism>
<evidence type="ECO:0000313" key="3">
    <source>
        <dbReference type="Proteomes" id="UP000199412"/>
    </source>
</evidence>
<proteinExistence type="predicted"/>
<dbReference type="InterPro" id="IPR041633">
    <property type="entry name" value="Polbeta"/>
</dbReference>
<dbReference type="SUPFAM" id="SSF81301">
    <property type="entry name" value="Nucleotidyltransferase"/>
    <property type="match status" value="1"/>
</dbReference>
<dbReference type="Pfam" id="PF18765">
    <property type="entry name" value="Polbeta"/>
    <property type="match status" value="1"/>
</dbReference>
<gene>
    <name evidence="2" type="ORF">SAMN05421720_101254</name>
</gene>
<dbReference type="OrthoDB" id="9793109at2"/>
<dbReference type="Gene3D" id="3.30.460.10">
    <property type="entry name" value="Beta Polymerase, domain 2"/>
    <property type="match status" value="1"/>
</dbReference>
<reference evidence="2 3" key="1">
    <citation type="submission" date="2016-10" db="EMBL/GenBank/DDBJ databases">
        <authorList>
            <person name="de Groot N.N."/>
        </authorList>
    </citation>
    <scope>NUCLEOTIDE SEQUENCE [LARGE SCALE GENOMIC DNA]</scope>
    <source>
        <strain evidence="2 3">ATCC 700224</strain>
    </source>
</reference>
<sequence length="108" mass="11928">MPTVLQETESDRHARYLATLRDVVREALAGTGAQAWLFGSRATGTAWPGSDVDIAVDAPPDMNPLVIADLREALEDTAVPWVCDVVDLRRTSDDFRGRVYEEGVPWTE</sequence>
<dbReference type="STRING" id="69960.SAMN05421720_101254"/>
<dbReference type="GO" id="GO:0016740">
    <property type="term" value="F:transferase activity"/>
    <property type="evidence" value="ECO:0007669"/>
    <property type="project" value="UniProtKB-KW"/>
</dbReference>
<keyword evidence="2" id="KW-0808">Transferase</keyword>
<dbReference type="Proteomes" id="UP000199412">
    <property type="component" value="Unassembled WGS sequence"/>
</dbReference>
<name>A0A1G6WSB3_9PROT</name>
<protein>
    <submittedName>
        <fullName evidence="2">Nucleotidyltransferase domain-containing protein</fullName>
    </submittedName>
</protein>
<dbReference type="CDD" id="cd05403">
    <property type="entry name" value="NT_KNTase_like"/>
    <property type="match status" value="1"/>
</dbReference>
<evidence type="ECO:0000259" key="1">
    <source>
        <dbReference type="Pfam" id="PF18765"/>
    </source>
</evidence>
<keyword evidence="3" id="KW-1185">Reference proteome</keyword>
<feature type="domain" description="Polymerase beta nucleotidyltransferase" evidence="1">
    <location>
        <begin position="34"/>
        <end position="104"/>
    </location>
</feature>